<dbReference type="Gene3D" id="1.20.144.10">
    <property type="entry name" value="Phosphatidic acid phosphatase type 2/haloperoxidase"/>
    <property type="match status" value="1"/>
</dbReference>
<dbReference type="InterPro" id="IPR036938">
    <property type="entry name" value="PAP2/HPO_sf"/>
</dbReference>
<keyword evidence="1" id="KW-0812">Transmembrane</keyword>
<feature type="transmembrane region" description="Helical" evidence="1">
    <location>
        <begin position="7"/>
        <end position="31"/>
    </location>
</feature>
<dbReference type="RefSeq" id="WP_058470927.1">
    <property type="nucleotide sequence ID" value="NZ_CAAAIC010000003.1"/>
</dbReference>
<feature type="transmembrane region" description="Helical" evidence="1">
    <location>
        <begin position="220"/>
        <end position="238"/>
    </location>
</feature>
<dbReference type="STRING" id="456.Ljor_1442"/>
<evidence type="ECO:0000313" key="3">
    <source>
        <dbReference type="EMBL" id="KTD17136.1"/>
    </source>
</evidence>
<keyword evidence="1" id="KW-0472">Membrane</keyword>
<keyword evidence="4" id="KW-1185">Reference proteome</keyword>
<dbReference type="GO" id="GO:0016020">
    <property type="term" value="C:membrane"/>
    <property type="evidence" value="ECO:0007669"/>
    <property type="project" value="UniProtKB-SubCell"/>
</dbReference>
<evidence type="ECO:0000313" key="4">
    <source>
        <dbReference type="Proteomes" id="UP000055035"/>
    </source>
</evidence>
<feature type="transmembrane region" description="Helical" evidence="1">
    <location>
        <begin position="161"/>
        <end position="179"/>
    </location>
</feature>
<feature type="domain" description="Inositolphosphotransferase Aur1/Ipt1" evidence="2">
    <location>
        <begin position="102"/>
        <end position="282"/>
    </location>
</feature>
<dbReference type="AlphaFoldDB" id="A0A0W0VAL5"/>
<comment type="caution">
    <text evidence="3">The sequence shown here is derived from an EMBL/GenBank/DDBJ whole genome shotgun (WGS) entry which is preliminary data.</text>
</comment>
<protein>
    <submittedName>
        <fullName evidence="3">PAP2 superfamily protein</fullName>
    </submittedName>
</protein>
<keyword evidence="1" id="KW-1133">Transmembrane helix</keyword>
<feature type="transmembrane region" description="Helical" evidence="1">
    <location>
        <begin position="130"/>
        <end position="149"/>
    </location>
</feature>
<gene>
    <name evidence="3" type="ORF">Ljor_1442</name>
</gene>
<name>A0A0W0VAL5_9GAMM</name>
<feature type="transmembrane region" description="Helical" evidence="1">
    <location>
        <begin position="43"/>
        <end position="62"/>
    </location>
</feature>
<feature type="transmembrane region" description="Helical" evidence="1">
    <location>
        <begin position="270"/>
        <end position="290"/>
    </location>
</feature>
<dbReference type="Pfam" id="PF14378">
    <property type="entry name" value="PAP2_3"/>
    <property type="match status" value="1"/>
</dbReference>
<organism evidence="3 4">
    <name type="scientific">Legionella jordanis</name>
    <dbReference type="NCBI Taxonomy" id="456"/>
    <lineage>
        <taxon>Bacteria</taxon>
        <taxon>Pseudomonadati</taxon>
        <taxon>Pseudomonadota</taxon>
        <taxon>Gammaproteobacteria</taxon>
        <taxon>Legionellales</taxon>
        <taxon>Legionellaceae</taxon>
        <taxon>Legionella</taxon>
    </lineage>
</organism>
<evidence type="ECO:0000259" key="2">
    <source>
        <dbReference type="Pfam" id="PF14378"/>
    </source>
</evidence>
<dbReference type="PATRIC" id="fig|456.5.peg.1543"/>
<reference evidence="3 4" key="1">
    <citation type="submission" date="2015-11" db="EMBL/GenBank/DDBJ databases">
        <title>Genomic analysis of 38 Legionella species identifies large and diverse effector repertoires.</title>
        <authorList>
            <person name="Burstein D."/>
            <person name="Amaro F."/>
            <person name="Zusman T."/>
            <person name="Lifshitz Z."/>
            <person name="Cohen O."/>
            <person name="Gilbert J.A."/>
            <person name="Pupko T."/>
            <person name="Shuman H.A."/>
            <person name="Segal G."/>
        </authorList>
    </citation>
    <scope>NUCLEOTIDE SEQUENCE [LARGE SCALE GENOMIC DNA]</scope>
    <source>
        <strain evidence="3 4">BL-540</strain>
    </source>
</reference>
<dbReference type="EMBL" id="LNYJ01000011">
    <property type="protein sequence ID" value="KTD17136.1"/>
    <property type="molecule type" value="Genomic_DNA"/>
</dbReference>
<proteinExistence type="predicted"/>
<sequence>MPSKHNLCTVFAGSVLFILSIIALAINHFIYKYQGNNYFPSNTLPIALLLFLALAGSYLQFGKQSIAVKISREIIFYFIVMSLIALATNAIQYTPFTPIDEKIINLEQAIHVNVPDILHWTLQHDVVTGVLVWVYDSLPYQMSLIPVFVILMRRFSYVREYYCLLLITALIGFSIYYFYPTVAPAGSFRNPMFSESQLATGLKFNQIHQNIPPSTIEGGLIAFPSFHAIWAWLCLYLLRSWPIVFFLLLPVTVTLILSCVLLGWHYPLDLIASLIIVLMSHWFCAFCGRFKHA</sequence>
<accession>A0A0W0VAL5</accession>
<feature type="transmembrane region" description="Helical" evidence="1">
    <location>
        <begin position="245"/>
        <end position="264"/>
    </location>
</feature>
<dbReference type="Proteomes" id="UP000055035">
    <property type="component" value="Unassembled WGS sequence"/>
</dbReference>
<dbReference type="SUPFAM" id="SSF48317">
    <property type="entry name" value="Acid phosphatase/Vanadium-dependent haloperoxidase"/>
    <property type="match status" value="1"/>
</dbReference>
<dbReference type="InterPro" id="IPR026841">
    <property type="entry name" value="Aur1/Ipt1"/>
</dbReference>
<evidence type="ECO:0000256" key="1">
    <source>
        <dbReference type="SAM" id="Phobius"/>
    </source>
</evidence>
<dbReference type="OrthoDB" id="5653236at2"/>
<feature type="transmembrane region" description="Helical" evidence="1">
    <location>
        <begin position="74"/>
        <end position="93"/>
    </location>
</feature>